<feature type="region of interest" description="Disordered" evidence="1">
    <location>
        <begin position="144"/>
        <end position="173"/>
    </location>
</feature>
<evidence type="ECO:0000256" key="1">
    <source>
        <dbReference type="SAM" id="MobiDB-lite"/>
    </source>
</evidence>
<dbReference type="EMBL" id="BAABKC010000032">
    <property type="protein sequence ID" value="GAA5052516.1"/>
    <property type="molecule type" value="Genomic_DNA"/>
</dbReference>
<keyword evidence="3" id="KW-1185">Reference proteome</keyword>
<comment type="caution">
    <text evidence="2">The sequence shown here is derived from an EMBL/GenBank/DDBJ whole genome shotgun (WGS) entry which is preliminary data.</text>
</comment>
<name>A0ABP9K967_9ACTN</name>
<reference evidence="3" key="1">
    <citation type="journal article" date="2019" name="Int. J. Syst. Evol. Microbiol.">
        <title>The Global Catalogue of Microorganisms (GCM) 10K type strain sequencing project: providing services to taxonomists for standard genome sequencing and annotation.</title>
        <authorList>
            <consortium name="The Broad Institute Genomics Platform"/>
            <consortium name="The Broad Institute Genome Sequencing Center for Infectious Disease"/>
            <person name="Wu L."/>
            <person name="Ma J."/>
        </authorList>
    </citation>
    <scope>NUCLEOTIDE SEQUENCE [LARGE SCALE GENOMIC DNA]</scope>
    <source>
        <strain evidence="3">JCM 18410</strain>
    </source>
</reference>
<dbReference type="Gene3D" id="1.10.357.10">
    <property type="entry name" value="Tetracycline Repressor, domain 2"/>
    <property type="match status" value="1"/>
</dbReference>
<evidence type="ECO:0000313" key="3">
    <source>
        <dbReference type="Proteomes" id="UP001500124"/>
    </source>
</evidence>
<protein>
    <submittedName>
        <fullName evidence="2">Uncharacterized protein</fullName>
    </submittedName>
</protein>
<evidence type="ECO:0000313" key="2">
    <source>
        <dbReference type="EMBL" id="GAA5052516.1"/>
    </source>
</evidence>
<organism evidence="2 3">
    <name type="scientific">Streptomyces similanensis</name>
    <dbReference type="NCBI Taxonomy" id="1274988"/>
    <lineage>
        <taxon>Bacteria</taxon>
        <taxon>Bacillati</taxon>
        <taxon>Actinomycetota</taxon>
        <taxon>Actinomycetes</taxon>
        <taxon>Kitasatosporales</taxon>
        <taxon>Streptomycetaceae</taxon>
        <taxon>Streptomyces</taxon>
    </lineage>
</organism>
<accession>A0ABP9K967</accession>
<proteinExistence type="predicted"/>
<sequence>MRGDAGRAVRLRLARPVTGSRRPMIPYLFTRIPYWSVMPPDVPVKRRDEVWSGGTAWASGRVARPAGRLEHRGGWHVRRGVRGKDEILLGPAERLRAEALDGFAPAVARRETLASPARRVRTAWLARPRIALLVASRGSRRSAELRGADAAIGAPRQAGLGGRDAARPNTQAP</sequence>
<dbReference type="Proteomes" id="UP001500124">
    <property type="component" value="Unassembled WGS sequence"/>
</dbReference>
<gene>
    <name evidence="2" type="ORF">GCM10023336_22080</name>
</gene>